<evidence type="ECO:0000256" key="3">
    <source>
        <dbReference type="ARBA" id="ARBA00022989"/>
    </source>
</evidence>
<evidence type="ECO:0000313" key="7">
    <source>
        <dbReference type="EMBL" id="RDV07205.1"/>
    </source>
</evidence>
<keyword evidence="3 5" id="KW-1133">Transmembrane helix</keyword>
<organism evidence="7 8">
    <name type="scientific">Sphingorhabdus pulchriflava</name>
    <dbReference type="NCBI Taxonomy" id="2292257"/>
    <lineage>
        <taxon>Bacteria</taxon>
        <taxon>Pseudomonadati</taxon>
        <taxon>Pseudomonadota</taxon>
        <taxon>Alphaproteobacteria</taxon>
        <taxon>Sphingomonadales</taxon>
        <taxon>Sphingomonadaceae</taxon>
        <taxon>Sphingorhabdus</taxon>
    </lineage>
</organism>
<reference evidence="8" key="1">
    <citation type="submission" date="2018-08" db="EMBL/GenBank/DDBJ databases">
        <authorList>
            <person name="Kim S.-J."/>
            <person name="Jung G.-Y."/>
        </authorList>
    </citation>
    <scope>NUCLEOTIDE SEQUENCE [LARGE SCALE GENOMIC DNA]</scope>
    <source>
        <strain evidence="8">GY_G</strain>
    </source>
</reference>
<dbReference type="OrthoDB" id="9770329at2"/>
<evidence type="ECO:0000313" key="8">
    <source>
        <dbReference type="Proteomes" id="UP000263833"/>
    </source>
</evidence>
<feature type="domain" description="Fatty acid hydroxylase" evidence="6">
    <location>
        <begin position="128"/>
        <end position="265"/>
    </location>
</feature>
<gene>
    <name evidence="7" type="ORF">DXH95_07500</name>
</gene>
<feature type="transmembrane region" description="Helical" evidence="5">
    <location>
        <begin position="88"/>
        <end position="107"/>
    </location>
</feature>
<comment type="subcellular location">
    <subcellularLocation>
        <location evidence="1">Membrane</location>
    </subcellularLocation>
</comment>
<feature type="transmembrane region" description="Helical" evidence="5">
    <location>
        <begin position="119"/>
        <end position="140"/>
    </location>
</feature>
<dbReference type="GO" id="GO:0016491">
    <property type="term" value="F:oxidoreductase activity"/>
    <property type="evidence" value="ECO:0007669"/>
    <property type="project" value="InterPro"/>
</dbReference>
<feature type="transmembrane region" description="Helical" evidence="5">
    <location>
        <begin position="52"/>
        <end position="68"/>
    </location>
</feature>
<sequence length="300" mass="33831">MASIIAEQADGRDSLGRIIVRLGLYPFLWTVKLGTFYLLWHTDIAPENLSSMSAAFVFILCLALELVYPYEKRWGMTWRSLWSDFKFVVPNGLTLYALGFVLAYLGIKASASLSGPASNWPIAVQLTAALLIYEGLNYAIHRAMHEMPGRLGNWLWKVHAAHHLPPRLYLVMHAVFHPINAIIIRVVAIVVPIWIMGYDQIVVAMFGMILSLHGVISHFNVDMRMGWANYLFVGPELHRYHHSARADECKNYGATLSIFDQLFGTFVYRPGVPPRDLGVMPDSGLPDYDRTGTVLALPFR</sequence>
<evidence type="ECO:0000259" key="6">
    <source>
        <dbReference type="Pfam" id="PF04116"/>
    </source>
</evidence>
<dbReference type="InterPro" id="IPR006694">
    <property type="entry name" value="Fatty_acid_hydroxylase"/>
</dbReference>
<evidence type="ECO:0000256" key="4">
    <source>
        <dbReference type="ARBA" id="ARBA00023136"/>
    </source>
</evidence>
<dbReference type="EMBL" id="QRGP01000001">
    <property type="protein sequence ID" value="RDV07205.1"/>
    <property type="molecule type" value="Genomic_DNA"/>
</dbReference>
<evidence type="ECO:0000256" key="2">
    <source>
        <dbReference type="ARBA" id="ARBA00022692"/>
    </source>
</evidence>
<proteinExistence type="predicted"/>
<keyword evidence="2 5" id="KW-0812">Transmembrane</keyword>
<accession>A0A371BHZ8</accession>
<feature type="transmembrane region" description="Helical" evidence="5">
    <location>
        <begin position="201"/>
        <end position="221"/>
    </location>
</feature>
<dbReference type="RefSeq" id="WP_115548750.1">
    <property type="nucleotide sequence ID" value="NZ_QRGP01000001.1"/>
</dbReference>
<dbReference type="PANTHER" id="PTHR11863">
    <property type="entry name" value="STEROL DESATURASE"/>
    <property type="match status" value="1"/>
</dbReference>
<name>A0A371BHZ8_9SPHN</name>
<dbReference type="GO" id="GO:0016020">
    <property type="term" value="C:membrane"/>
    <property type="evidence" value="ECO:0007669"/>
    <property type="project" value="UniProtKB-SubCell"/>
</dbReference>
<evidence type="ECO:0000256" key="5">
    <source>
        <dbReference type="SAM" id="Phobius"/>
    </source>
</evidence>
<dbReference type="Pfam" id="PF04116">
    <property type="entry name" value="FA_hydroxylase"/>
    <property type="match status" value="1"/>
</dbReference>
<dbReference type="AlphaFoldDB" id="A0A371BHZ8"/>
<comment type="caution">
    <text evidence="7">The sequence shown here is derived from an EMBL/GenBank/DDBJ whole genome shotgun (WGS) entry which is preliminary data.</text>
</comment>
<dbReference type="GO" id="GO:0005506">
    <property type="term" value="F:iron ion binding"/>
    <property type="evidence" value="ECO:0007669"/>
    <property type="project" value="InterPro"/>
</dbReference>
<feature type="transmembrane region" description="Helical" evidence="5">
    <location>
        <begin position="174"/>
        <end position="195"/>
    </location>
</feature>
<dbReference type="Proteomes" id="UP000263833">
    <property type="component" value="Unassembled WGS sequence"/>
</dbReference>
<keyword evidence="4 5" id="KW-0472">Membrane</keyword>
<protein>
    <submittedName>
        <fullName evidence="7">Sterol desaturase family protein</fullName>
    </submittedName>
</protein>
<dbReference type="InterPro" id="IPR050307">
    <property type="entry name" value="Sterol_Desaturase_Related"/>
</dbReference>
<keyword evidence="8" id="KW-1185">Reference proteome</keyword>
<dbReference type="GO" id="GO:0008610">
    <property type="term" value="P:lipid biosynthetic process"/>
    <property type="evidence" value="ECO:0007669"/>
    <property type="project" value="InterPro"/>
</dbReference>
<feature type="transmembrane region" description="Helical" evidence="5">
    <location>
        <begin position="22"/>
        <end position="40"/>
    </location>
</feature>
<evidence type="ECO:0000256" key="1">
    <source>
        <dbReference type="ARBA" id="ARBA00004370"/>
    </source>
</evidence>